<gene>
    <name evidence="6" type="ORF">GCM10007875_21790</name>
</gene>
<feature type="chain" id="PRO_5047483412" description="Cytochrome c domain-containing protein" evidence="4">
    <location>
        <begin position="36"/>
        <end position="426"/>
    </location>
</feature>
<evidence type="ECO:0000313" key="7">
    <source>
        <dbReference type="Proteomes" id="UP001156664"/>
    </source>
</evidence>
<comment type="caution">
    <text evidence="6">The sequence shown here is derived from an EMBL/GenBank/DDBJ whole genome shotgun (WGS) entry which is preliminary data.</text>
</comment>
<accession>A0ABQ5YVY1</accession>
<dbReference type="Proteomes" id="UP001156664">
    <property type="component" value="Unassembled WGS sequence"/>
</dbReference>
<keyword evidence="2 3" id="KW-0408">Iron</keyword>
<proteinExistence type="predicted"/>
<evidence type="ECO:0000256" key="1">
    <source>
        <dbReference type="ARBA" id="ARBA00022723"/>
    </source>
</evidence>
<evidence type="ECO:0000256" key="3">
    <source>
        <dbReference type="PROSITE-ProRule" id="PRU00433"/>
    </source>
</evidence>
<dbReference type="PROSITE" id="PS51007">
    <property type="entry name" value="CYTC"/>
    <property type="match status" value="1"/>
</dbReference>
<keyword evidence="7" id="KW-1185">Reference proteome</keyword>
<evidence type="ECO:0000256" key="2">
    <source>
        <dbReference type="ARBA" id="ARBA00023004"/>
    </source>
</evidence>
<reference evidence="7" key="1">
    <citation type="journal article" date="2019" name="Int. J. Syst. Evol. Microbiol.">
        <title>The Global Catalogue of Microorganisms (GCM) 10K type strain sequencing project: providing services to taxonomists for standard genome sequencing and annotation.</title>
        <authorList>
            <consortium name="The Broad Institute Genomics Platform"/>
            <consortium name="The Broad Institute Genome Sequencing Center for Infectious Disease"/>
            <person name="Wu L."/>
            <person name="Ma J."/>
        </authorList>
    </citation>
    <scope>NUCLEOTIDE SEQUENCE [LARGE SCALE GENOMIC DNA]</scope>
    <source>
        <strain evidence="7">NBRC 105857</strain>
    </source>
</reference>
<feature type="domain" description="Cytochrome c" evidence="5">
    <location>
        <begin position="30"/>
        <end position="142"/>
    </location>
</feature>
<organism evidence="6 7">
    <name type="scientific">Limnobacter litoralis</name>
    <dbReference type="NCBI Taxonomy" id="481366"/>
    <lineage>
        <taxon>Bacteria</taxon>
        <taxon>Pseudomonadati</taxon>
        <taxon>Pseudomonadota</taxon>
        <taxon>Betaproteobacteria</taxon>
        <taxon>Burkholderiales</taxon>
        <taxon>Burkholderiaceae</taxon>
        <taxon>Limnobacter</taxon>
    </lineage>
</organism>
<keyword evidence="1 3" id="KW-0479">Metal-binding</keyword>
<evidence type="ECO:0000256" key="4">
    <source>
        <dbReference type="SAM" id="SignalP"/>
    </source>
</evidence>
<evidence type="ECO:0000313" key="6">
    <source>
        <dbReference type="EMBL" id="GLR27088.1"/>
    </source>
</evidence>
<name>A0ABQ5YVY1_9BURK</name>
<dbReference type="EMBL" id="BSOJ01000027">
    <property type="protein sequence ID" value="GLR27088.1"/>
    <property type="molecule type" value="Genomic_DNA"/>
</dbReference>
<evidence type="ECO:0000259" key="5">
    <source>
        <dbReference type="PROSITE" id="PS51007"/>
    </source>
</evidence>
<sequence>MSIHQIRLSNQPAVLRALLLAGAILSLFATNSAQAIPVFARQTQQKCVACHAGGQFPELTPFGRLFKETGYTMGERTMPFSVMALAEYAKVASTLDAAPAWMQYVPVGSPGAYQFTDANTPYPTTASDSGVAGLTAYALWNSCVYAEFGLYRTANQIFSILNAGTPTADTTQLQGLNNPYWRLAYTKDWGSQNIMVGTSGMLADVYDGTTTPTDGNAYQHKKSIGLDMQYQYLGDPNVVSVQMAYMRNTVDDSVNGGGGPSIDTPRTFRSKLTYVYQNTYGGDVAYFNLIDEKDRTQEKQGLTYELFWIPVQDIRVGRLLSQCSFLGLFRPGQGLQGNFSFVHDALSQRGHRGHIADQTLYLADQLNTALVIAFNRGAFDGQNGRAKKCHFQGLCKPHFEHVANQTAHRATGVSGGLQGTPHGTPQ</sequence>
<keyword evidence="4" id="KW-0732">Signal</keyword>
<feature type="signal peptide" evidence="4">
    <location>
        <begin position="1"/>
        <end position="35"/>
    </location>
</feature>
<keyword evidence="3" id="KW-0349">Heme</keyword>
<protein>
    <recommendedName>
        <fullName evidence="5">Cytochrome c domain-containing protein</fullName>
    </recommendedName>
</protein>
<dbReference type="InterPro" id="IPR009056">
    <property type="entry name" value="Cyt_c-like_dom"/>
</dbReference>